<evidence type="ECO:0000313" key="2">
    <source>
        <dbReference type="EMBL" id="PIS15372.1"/>
    </source>
</evidence>
<organism evidence="2 3">
    <name type="scientific">Candidatus Shapirobacteria bacterium CG09_land_8_20_14_0_10_38_17</name>
    <dbReference type="NCBI Taxonomy" id="1974884"/>
    <lineage>
        <taxon>Bacteria</taxon>
        <taxon>Candidatus Shapironibacteriota</taxon>
    </lineage>
</organism>
<evidence type="ECO:0000313" key="3">
    <source>
        <dbReference type="Proteomes" id="UP000231282"/>
    </source>
</evidence>
<comment type="caution">
    <text evidence="2">The sequence shown here is derived from an EMBL/GenBank/DDBJ whole genome shotgun (WGS) entry which is preliminary data.</text>
</comment>
<dbReference type="AlphaFoldDB" id="A0A2H0WRS2"/>
<dbReference type="Proteomes" id="UP000231282">
    <property type="component" value="Unassembled WGS sequence"/>
</dbReference>
<protein>
    <submittedName>
        <fullName evidence="2">Uncharacterized protein</fullName>
    </submittedName>
</protein>
<proteinExistence type="predicted"/>
<dbReference type="EMBL" id="PEZH01000006">
    <property type="protein sequence ID" value="PIS15372.1"/>
    <property type="molecule type" value="Genomic_DNA"/>
</dbReference>
<accession>A0A2H0WRS2</accession>
<feature type="transmembrane region" description="Helical" evidence="1">
    <location>
        <begin position="32"/>
        <end position="52"/>
    </location>
</feature>
<keyword evidence="1" id="KW-0472">Membrane</keyword>
<name>A0A2H0WRS2_9BACT</name>
<keyword evidence="1" id="KW-1133">Transmembrane helix</keyword>
<sequence>MVKTKTISFLEEARPVQAAEKQKIAKIKKMSISLLLTWVLLLAIVFGFSLFVNNQNKSLLTEKSRLNQNLLQLEDKVSHILILKERLGKISKIISKRQDFADPLNNFFVSLPPGISLSSVVIEAGKVKVGGSGDIISISQLAQNYTGEKDDWFKKATLTSLNKEKESLGFSFSLLIEF</sequence>
<gene>
    <name evidence="2" type="ORF">COT63_00215</name>
</gene>
<evidence type="ECO:0000256" key="1">
    <source>
        <dbReference type="SAM" id="Phobius"/>
    </source>
</evidence>
<reference evidence="3" key="1">
    <citation type="submission" date="2017-09" db="EMBL/GenBank/DDBJ databases">
        <title>Depth-based differentiation of microbial function through sediment-hosted aquifers and enrichment of novel symbionts in the deep terrestrial subsurface.</title>
        <authorList>
            <person name="Probst A.J."/>
            <person name="Ladd B."/>
            <person name="Jarett J.K."/>
            <person name="Geller-Mcgrath D.E."/>
            <person name="Sieber C.M.K."/>
            <person name="Emerson J.B."/>
            <person name="Anantharaman K."/>
            <person name="Thomas B.C."/>
            <person name="Malmstrom R."/>
            <person name="Stieglmeier M."/>
            <person name="Klingl A."/>
            <person name="Woyke T."/>
            <person name="Ryan C.M."/>
            <person name="Banfield J.F."/>
        </authorList>
    </citation>
    <scope>NUCLEOTIDE SEQUENCE [LARGE SCALE GENOMIC DNA]</scope>
</reference>
<keyword evidence="1" id="KW-0812">Transmembrane</keyword>